<dbReference type="CDD" id="cd01406">
    <property type="entry name" value="SIR2-like"/>
    <property type="match status" value="1"/>
</dbReference>
<reference evidence="10 11" key="1">
    <citation type="submission" date="2016-09" db="EMBL/GenBank/DDBJ databases">
        <title>Serratia marcescens MSU-97 and epiphytic antimycotic-producing bacteria.</title>
        <authorList>
            <person name="Matilla M.A."/>
        </authorList>
    </citation>
    <scope>NUCLEOTIDE SEQUENCE [LARGE SCALE GENOMIC DNA]</scope>
    <source>
        <strain evidence="10 11">MSU-97</strain>
    </source>
</reference>
<proteinExistence type="inferred from homology"/>
<evidence type="ECO:0000256" key="6">
    <source>
        <dbReference type="ARBA" id="ARBA00035033"/>
    </source>
</evidence>
<dbReference type="PROSITE" id="PS50305">
    <property type="entry name" value="SIRTUIN"/>
    <property type="match status" value="1"/>
</dbReference>
<sequence>MLTRDIELFIRDYVNDIKADSAALFAGAGLSIPAGFVSWKELIRDIAYELELDIEKESDLISLAQYHLNEKGNRHKINQKIITEFAEQAEETENHRIIARLPISSIWTTNYDDLIEKTYARYNRVCDVKTTPESLTNNIHKRDVVLYKMHGDYRTPNQAIITREQYETYSRSHHPFINMLMAELTAKTFLFIGFSFEDPNLHYVLSRLYAQYADGQRNHYCIMRRVQLGDSGSADQASCDYNSRKQTLMINDLRRYGIQTLLVDDYRQITDLLYAIETQFKKSTVFISGSAEHYLPHAREESIQFIHRLTRLLIRKQYRIVNGFGWGVGTAVINGALEAIYNSGGKISESQLVLRPFPQFASGGIALPALWHEYRQNMISLSGIAVFMFGNKRSANGECVIADGLLKEFHIATEQGCVCIPIGCTGGASAEIYRKIKEEMTDTLYHRHPAAMSLLDQLNEPGSLAEKKKCLLALIDLIAKDNPR</sequence>
<dbReference type="SUPFAM" id="SSF52467">
    <property type="entry name" value="DHS-like NAD/FAD-binding domain"/>
    <property type="match status" value="1"/>
</dbReference>
<dbReference type="GO" id="GO:0051607">
    <property type="term" value="P:defense response to virus"/>
    <property type="evidence" value="ECO:0007669"/>
    <property type="project" value="UniProtKB-KW"/>
</dbReference>
<keyword evidence="2" id="KW-0520">NAD</keyword>
<evidence type="ECO:0000259" key="9">
    <source>
        <dbReference type="PROSITE" id="PS50305"/>
    </source>
</evidence>
<evidence type="ECO:0000256" key="1">
    <source>
        <dbReference type="ARBA" id="ARBA00022801"/>
    </source>
</evidence>
<organism evidence="10 11">
    <name type="scientific">Serratia marcescens</name>
    <dbReference type="NCBI Taxonomy" id="615"/>
    <lineage>
        <taxon>Bacteria</taxon>
        <taxon>Pseudomonadati</taxon>
        <taxon>Pseudomonadota</taxon>
        <taxon>Gammaproteobacteria</taxon>
        <taxon>Enterobacterales</taxon>
        <taxon>Yersiniaceae</taxon>
        <taxon>Serratia</taxon>
    </lineage>
</organism>
<dbReference type="OrthoDB" id="95129at2"/>
<protein>
    <recommendedName>
        <fullName evidence="6">NAD(+) hydrolase ThsA</fullName>
        <ecNumber evidence="4">3.2.2.5</ecNumber>
    </recommendedName>
</protein>
<comment type="catalytic activity">
    <reaction evidence="7">
        <text>NAD(+) + H2O = ADP-D-ribose + nicotinamide + H(+)</text>
        <dbReference type="Rhea" id="RHEA:16301"/>
        <dbReference type="ChEBI" id="CHEBI:15377"/>
        <dbReference type="ChEBI" id="CHEBI:15378"/>
        <dbReference type="ChEBI" id="CHEBI:17154"/>
        <dbReference type="ChEBI" id="CHEBI:57540"/>
        <dbReference type="ChEBI" id="CHEBI:57967"/>
        <dbReference type="EC" id="3.2.2.5"/>
    </reaction>
    <physiologicalReaction direction="left-to-right" evidence="7">
        <dbReference type="Rhea" id="RHEA:16302"/>
    </physiologicalReaction>
</comment>
<dbReference type="Pfam" id="PF18185">
    <property type="entry name" value="STALD"/>
    <property type="match status" value="1"/>
</dbReference>
<comment type="caution">
    <text evidence="8">Lacks conserved residue(s) required for the propagation of feature annotation.</text>
</comment>
<dbReference type="EMBL" id="MJAO01000014">
    <property type="protein sequence ID" value="OKB65910.1"/>
    <property type="molecule type" value="Genomic_DNA"/>
</dbReference>
<evidence type="ECO:0000256" key="4">
    <source>
        <dbReference type="ARBA" id="ARBA00034327"/>
    </source>
</evidence>
<dbReference type="Proteomes" id="UP000185770">
    <property type="component" value="Unassembled WGS sequence"/>
</dbReference>
<evidence type="ECO:0000256" key="2">
    <source>
        <dbReference type="ARBA" id="ARBA00023027"/>
    </source>
</evidence>
<dbReference type="InterPro" id="IPR041486">
    <property type="entry name" value="ThsA_STALD"/>
</dbReference>
<dbReference type="GO" id="GO:0003953">
    <property type="term" value="F:NAD+ nucleosidase activity"/>
    <property type="evidence" value="ECO:0007669"/>
    <property type="project" value="UniProtKB-EC"/>
</dbReference>
<dbReference type="InterPro" id="IPR026590">
    <property type="entry name" value="Ssirtuin_cat_dom"/>
</dbReference>
<comment type="caution">
    <text evidence="10">The sequence shown here is derived from an EMBL/GenBank/DDBJ whole genome shotgun (WGS) entry which is preliminary data.</text>
</comment>
<feature type="domain" description="Deacetylase sirtuin-type" evidence="9">
    <location>
        <begin position="1"/>
        <end position="283"/>
    </location>
</feature>
<keyword evidence="1" id="KW-0378">Hydrolase</keyword>
<evidence type="ECO:0000256" key="8">
    <source>
        <dbReference type="PROSITE-ProRule" id="PRU00236"/>
    </source>
</evidence>
<evidence type="ECO:0000313" key="10">
    <source>
        <dbReference type="EMBL" id="OKB65910.1"/>
    </source>
</evidence>
<evidence type="ECO:0000256" key="5">
    <source>
        <dbReference type="ARBA" id="ARBA00035014"/>
    </source>
</evidence>
<evidence type="ECO:0000256" key="7">
    <source>
        <dbReference type="ARBA" id="ARBA00047575"/>
    </source>
</evidence>
<dbReference type="Pfam" id="PF13289">
    <property type="entry name" value="SIR2_2"/>
    <property type="match status" value="1"/>
</dbReference>
<keyword evidence="3" id="KW-0051">Antiviral defense</keyword>
<name>A0A1Q4NYE2_SERMA</name>
<dbReference type="RefSeq" id="WP_073532725.1">
    <property type="nucleotide sequence ID" value="NZ_MJAO01000014.1"/>
</dbReference>
<dbReference type="InterPro" id="IPR029035">
    <property type="entry name" value="DHS-like_NAD/FAD-binding_dom"/>
</dbReference>
<dbReference type="AlphaFoldDB" id="A0A1Q4NYE2"/>
<dbReference type="EC" id="3.2.2.5" evidence="4"/>
<comment type="similarity">
    <text evidence="5">Belongs to the soluble Thoeris ThsA family.</text>
</comment>
<evidence type="ECO:0000256" key="3">
    <source>
        <dbReference type="ARBA" id="ARBA00023118"/>
    </source>
</evidence>
<evidence type="ECO:0000313" key="11">
    <source>
        <dbReference type="Proteomes" id="UP000185770"/>
    </source>
</evidence>
<gene>
    <name evidence="10" type="ORF">BHU62_14745</name>
</gene>
<accession>A0A1Q4NYE2</accession>